<dbReference type="GO" id="GO:0016627">
    <property type="term" value="F:oxidoreductase activity, acting on the CH-CH group of donors"/>
    <property type="evidence" value="ECO:0007669"/>
    <property type="project" value="InterPro"/>
</dbReference>
<comment type="caution">
    <text evidence="3">The sequence shown here is derived from an EMBL/GenBank/DDBJ whole genome shotgun (WGS) entry which is preliminary data.</text>
</comment>
<dbReference type="InterPro" id="IPR013107">
    <property type="entry name" value="Acyl-CoA_DH_C"/>
</dbReference>
<dbReference type="Gene3D" id="2.40.110.10">
    <property type="entry name" value="Butyryl-CoA Dehydrogenase, subunit A, domain 2"/>
    <property type="match status" value="1"/>
</dbReference>
<proteinExistence type="predicted"/>
<dbReference type="Proteomes" id="UP000290545">
    <property type="component" value="Unassembled WGS sequence"/>
</dbReference>
<protein>
    <submittedName>
        <fullName evidence="3">Acyl-CoA dehydrogenase</fullName>
    </submittedName>
</protein>
<dbReference type="Pfam" id="PF08028">
    <property type="entry name" value="Acyl-CoA_dh_2"/>
    <property type="match status" value="1"/>
</dbReference>
<keyword evidence="1" id="KW-0560">Oxidoreductase</keyword>
<dbReference type="OrthoDB" id="1170793at2"/>
<dbReference type="SUPFAM" id="SSF56645">
    <property type="entry name" value="Acyl-CoA dehydrogenase NM domain-like"/>
    <property type="match status" value="1"/>
</dbReference>
<dbReference type="RefSeq" id="WP_129006055.1">
    <property type="nucleotide sequence ID" value="NZ_SDHZ01000005.1"/>
</dbReference>
<evidence type="ECO:0000259" key="2">
    <source>
        <dbReference type="Pfam" id="PF08028"/>
    </source>
</evidence>
<dbReference type="PIRSF" id="PIRSF016578">
    <property type="entry name" value="HsaA"/>
    <property type="match status" value="1"/>
</dbReference>
<dbReference type="AlphaFoldDB" id="A0A4Q1D1D1"/>
<evidence type="ECO:0000256" key="1">
    <source>
        <dbReference type="ARBA" id="ARBA00023002"/>
    </source>
</evidence>
<name>A0A4Q1D1D1_9BACT</name>
<reference evidence="3 4" key="1">
    <citation type="submission" date="2019-01" db="EMBL/GenBank/DDBJ databases">
        <title>Filimonas sp. strain TTM-71.</title>
        <authorList>
            <person name="Chen W.-M."/>
        </authorList>
    </citation>
    <scope>NUCLEOTIDE SEQUENCE [LARGE SCALE GENOMIC DNA]</scope>
    <source>
        <strain evidence="3 4">TTM-71</strain>
    </source>
</reference>
<dbReference type="EMBL" id="SDHZ01000005">
    <property type="protein sequence ID" value="RXK80901.1"/>
    <property type="molecule type" value="Genomic_DNA"/>
</dbReference>
<dbReference type="InterPro" id="IPR036250">
    <property type="entry name" value="AcylCo_DH-like_C"/>
</dbReference>
<dbReference type="InterPro" id="IPR037069">
    <property type="entry name" value="AcylCoA_DH/ox_N_sf"/>
</dbReference>
<gene>
    <name evidence="3" type="ORF">ESB13_22360</name>
</gene>
<dbReference type="SUPFAM" id="SSF47203">
    <property type="entry name" value="Acyl-CoA dehydrogenase C-terminal domain-like"/>
    <property type="match status" value="1"/>
</dbReference>
<sequence>MIQIRPSTLLAPESIAIIRNAAAFAEQEGMLQSSQLTLAYEQQWFSMMVPGVYGGGMRPLPEVVRLEEAIAWADGSMGWVVTLCAGAGWFGGFMPETLARQVFDSRRACLAGSGAATGTAAVIPGGYKVSGKWWHASGAPHNTVFTANCIIVENDVPCLHADGSVVIKPFAFFRNEVTIIPTWNSFGLVATASHAFEVNGLEVSPDRAFAIEASSVHIDASLYRYPFLQLAEITLAANISGMAFHFIDEASAFLPLKKGQEQQLLQMAVDRALENIEIVREAFYAAIDNSWWQLQQQNKIETQLLEELSSVARALAATCREQTDDLYPYCGLKAADKDSTINRVWRDLHTASQHSLLVFPRV</sequence>
<keyword evidence="4" id="KW-1185">Reference proteome</keyword>
<dbReference type="InterPro" id="IPR009100">
    <property type="entry name" value="AcylCoA_DH/oxidase_NM_dom_sf"/>
</dbReference>
<dbReference type="InterPro" id="IPR046373">
    <property type="entry name" value="Acyl-CoA_Oxase/DH_mid-dom_sf"/>
</dbReference>
<dbReference type="GO" id="GO:0050660">
    <property type="term" value="F:flavin adenine dinucleotide binding"/>
    <property type="evidence" value="ECO:0007669"/>
    <property type="project" value="InterPro"/>
</dbReference>
<dbReference type="Gene3D" id="1.20.140.10">
    <property type="entry name" value="Butyryl-CoA Dehydrogenase, subunit A, domain 3"/>
    <property type="match status" value="1"/>
</dbReference>
<organism evidence="3 4">
    <name type="scientific">Filimonas effusa</name>
    <dbReference type="NCBI Taxonomy" id="2508721"/>
    <lineage>
        <taxon>Bacteria</taxon>
        <taxon>Pseudomonadati</taxon>
        <taxon>Bacteroidota</taxon>
        <taxon>Chitinophagia</taxon>
        <taxon>Chitinophagales</taxon>
        <taxon>Chitinophagaceae</taxon>
        <taxon>Filimonas</taxon>
    </lineage>
</organism>
<accession>A0A4Q1D1D1</accession>
<feature type="domain" description="Acyl-CoA dehydrogenase C-terminal" evidence="2">
    <location>
        <begin position="234"/>
        <end position="357"/>
    </location>
</feature>
<evidence type="ECO:0000313" key="4">
    <source>
        <dbReference type="Proteomes" id="UP000290545"/>
    </source>
</evidence>
<dbReference type="Gene3D" id="1.10.540.10">
    <property type="entry name" value="Acyl-CoA dehydrogenase/oxidase, N-terminal domain"/>
    <property type="match status" value="1"/>
</dbReference>
<evidence type="ECO:0000313" key="3">
    <source>
        <dbReference type="EMBL" id="RXK80901.1"/>
    </source>
</evidence>